<reference evidence="1 2" key="1">
    <citation type="submission" date="2019-08" db="EMBL/GenBank/DDBJ databases">
        <title>Draft genome sequences of two oriental melons (Cucumis melo L. var makuwa).</title>
        <authorList>
            <person name="Kwon S.-Y."/>
        </authorList>
    </citation>
    <scope>NUCLEOTIDE SEQUENCE [LARGE SCALE GENOMIC DNA]</scope>
    <source>
        <strain evidence="2">cv. SW 3</strain>
        <tissue evidence="1">Leaf</tissue>
    </source>
</reference>
<accession>A0A5A7TQ82</accession>
<proteinExistence type="predicted"/>
<dbReference type="EMBL" id="SSTE01014821">
    <property type="protein sequence ID" value="KAA0044266.1"/>
    <property type="molecule type" value="Genomic_DNA"/>
</dbReference>
<organism evidence="1 2">
    <name type="scientific">Cucumis melo var. makuwa</name>
    <name type="common">Oriental melon</name>
    <dbReference type="NCBI Taxonomy" id="1194695"/>
    <lineage>
        <taxon>Eukaryota</taxon>
        <taxon>Viridiplantae</taxon>
        <taxon>Streptophyta</taxon>
        <taxon>Embryophyta</taxon>
        <taxon>Tracheophyta</taxon>
        <taxon>Spermatophyta</taxon>
        <taxon>Magnoliopsida</taxon>
        <taxon>eudicotyledons</taxon>
        <taxon>Gunneridae</taxon>
        <taxon>Pentapetalae</taxon>
        <taxon>rosids</taxon>
        <taxon>fabids</taxon>
        <taxon>Cucurbitales</taxon>
        <taxon>Cucurbitaceae</taxon>
        <taxon>Benincaseae</taxon>
        <taxon>Cucumis</taxon>
    </lineage>
</organism>
<gene>
    <name evidence="1" type="ORF">E6C27_scaffold2741G00250</name>
</gene>
<dbReference type="AlphaFoldDB" id="A0A5A7TQ82"/>
<evidence type="ECO:0000313" key="1">
    <source>
        <dbReference type="EMBL" id="KAA0044266.1"/>
    </source>
</evidence>
<protein>
    <submittedName>
        <fullName evidence="1">Flocculation protein FLO11-like</fullName>
    </submittedName>
</protein>
<name>A0A5A7TQ82_CUCMM</name>
<sequence>MDSSSPKTTPHARSRHCKSILLYCPFKRVYRLDDIKDSASTNPTRSTHAGMASRHATLATINIEVPTISLPRFSQPSVSSFVPDSMISIETVILDSELDPFDGDDSVVLSKLLNWFKRVDPSGHSFIPSSSTKGVPPPASISINPIIQTTVASPRVAPSVTE</sequence>
<evidence type="ECO:0000313" key="2">
    <source>
        <dbReference type="Proteomes" id="UP000321393"/>
    </source>
</evidence>
<dbReference type="Proteomes" id="UP000321393">
    <property type="component" value="Unassembled WGS sequence"/>
</dbReference>
<comment type="caution">
    <text evidence="1">The sequence shown here is derived from an EMBL/GenBank/DDBJ whole genome shotgun (WGS) entry which is preliminary data.</text>
</comment>